<dbReference type="InterPro" id="IPR007698">
    <property type="entry name" value="AlaDH/PNT_NAD(H)-bd"/>
</dbReference>
<feature type="domain" description="Alanine dehydrogenase/pyridine nucleotide transhydrogenase NAD(H)-binding" evidence="4">
    <location>
        <begin position="168"/>
        <end position="315"/>
    </location>
</feature>
<proteinExistence type="inferred from homology"/>
<evidence type="ECO:0000313" key="7">
    <source>
        <dbReference type="Proteomes" id="UP000197007"/>
    </source>
</evidence>
<reference evidence="7" key="1">
    <citation type="submission" date="2017-06" db="EMBL/GenBank/DDBJ databases">
        <title>Complete genome sequence of Capnocytophaga sp. KCOM 1579 (=ChDC OS43) isolated from a human refractory periapical abscess lesion.</title>
        <authorList>
            <person name="Kook J.-K."/>
            <person name="Park S.-N."/>
            <person name="Lim Y.K."/>
            <person name="Roh H."/>
        </authorList>
    </citation>
    <scope>NUCLEOTIDE SEQUENCE [LARGE SCALE GENOMIC DNA]</scope>
    <source>
        <strain evidence="7">ChDC OS43</strain>
    </source>
</reference>
<dbReference type="InterPro" id="IPR036291">
    <property type="entry name" value="NAD(P)-bd_dom_sf"/>
</dbReference>
<dbReference type="Gene3D" id="3.40.50.720">
    <property type="entry name" value="NAD(P)-binding Rossmann-like Domain"/>
    <property type="match status" value="2"/>
</dbReference>
<evidence type="ECO:0000256" key="1">
    <source>
        <dbReference type="ARBA" id="ARBA00005689"/>
    </source>
</evidence>
<dbReference type="Proteomes" id="UP000197007">
    <property type="component" value="Chromosome"/>
</dbReference>
<dbReference type="GO" id="GO:0005886">
    <property type="term" value="C:plasma membrane"/>
    <property type="evidence" value="ECO:0007669"/>
    <property type="project" value="TreeGrafter"/>
</dbReference>
<dbReference type="InterPro" id="IPR007886">
    <property type="entry name" value="AlaDH/PNT_N"/>
</dbReference>
<dbReference type="PANTHER" id="PTHR42795">
    <property type="entry name" value="ALANINE DEHYDROGENASE"/>
    <property type="match status" value="1"/>
</dbReference>
<name>A0A1Z4BPB0_9FLAO</name>
<dbReference type="SUPFAM" id="SSF52283">
    <property type="entry name" value="Formate/glycerate dehydrogenase catalytic domain-like"/>
    <property type="match status" value="1"/>
</dbReference>
<dbReference type="GO" id="GO:0000286">
    <property type="term" value="F:alanine dehydrogenase activity"/>
    <property type="evidence" value="ECO:0007669"/>
    <property type="project" value="UniProtKB-EC"/>
</dbReference>
<evidence type="ECO:0000256" key="2">
    <source>
        <dbReference type="ARBA" id="ARBA00012897"/>
    </source>
</evidence>
<feature type="domain" description="Alanine dehydrogenase/pyridine nucleotide transhydrogenase N-terminal" evidence="5">
    <location>
        <begin position="26"/>
        <end position="159"/>
    </location>
</feature>
<organism evidence="6 7">
    <name type="scientific">Capnocytophaga endodontalis</name>
    <dbReference type="NCBI Taxonomy" id="2708117"/>
    <lineage>
        <taxon>Bacteria</taxon>
        <taxon>Pseudomonadati</taxon>
        <taxon>Bacteroidota</taxon>
        <taxon>Flavobacteriia</taxon>
        <taxon>Flavobacteriales</taxon>
        <taxon>Flavobacteriaceae</taxon>
        <taxon>Capnocytophaga</taxon>
    </lineage>
</organism>
<evidence type="ECO:0000313" key="6">
    <source>
        <dbReference type="EMBL" id="ASF43102.1"/>
    </source>
</evidence>
<accession>A0A1Z4BPB0</accession>
<dbReference type="InterPro" id="IPR008141">
    <property type="entry name" value="Ala_DH"/>
</dbReference>
<dbReference type="Pfam" id="PF05222">
    <property type="entry name" value="AlaDh_PNT_N"/>
    <property type="match status" value="1"/>
</dbReference>
<dbReference type="CDD" id="cd05305">
    <property type="entry name" value="L-AlaDH"/>
    <property type="match status" value="1"/>
</dbReference>
<gene>
    <name evidence="6" type="ORF">CBG49_08440</name>
</gene>
<sequence length="390" mass="42579">MQNISQLLPQEECLAVSNEQQSLKIGLPKERTFQEKRICLTPDEVAVLVTNGHQILVEAGAGEEAHFPDADYSEAGAEIVYDTEAVFACPMVLKVEPPTTEELAYFNPQTVLLSALQLNTQDIAYFEMLTQKQITALAFEYIKDEAENYPIQQSVDELTGIAAVLTASELITEENRLLFGNITGVPPIEVVLLGANNITEAAAKAALGLGANVKIFASSLTDLRELRTHLPSSVYTATLQPQLLRESLKRCNVLIGAMTGTHRSPIIVTKDMVQQMPRGAVIVDTSIGNGGCVETSGLTTLEQLTFTKYEVVHCGVPNLSSRYARTASTSLSNILLPYLLKIGEEGGVENLLQIDKGFRNGLYSYHGILTHSTVSEWFGLPCKPLHLLFL</sequence>
<dbReference type="EC" id="1.4.1.1" evidence="2"/>
<dbReference type="RefSeq" id="WP_088594152.1">
    <property type="nucleotide sequence ID" value="NZ_CP022022.1"/>
</dbReference>
<protein>
    <recommendedName>
        <fullName evidence="2">alanine dehydrogenase</fullName>
        <ecNumber evidence="2">1.4.1.1</ecNumber>
    </recommendedName>
</protein>
<dbReference type="EMBL" id="CP022022">
    <property type="protein sequence ID" value="ASF43102.1"/>
    <property type="molecule type" value="Genomic_DNA"/>
</dbReference>
<evidence type="ECO:0000259" key="4">
    <source>
        <dbReference type="SMART" id="SM01002"/>
    </source>
</evidence>
<comment type="similarity">
    <text evidence="1">Belongs to the AlaDH/PNT family.</text>
</comment>
<dbReference type="AlphaFoldDB" id="A0A1Z4BPB0"/>
<evidence type="ECO:0000256" key="3">
    <source>
        <dbReference type="ARBA" id="ARBA00023002"/>
    </source>
</evidence>
<dbReference type="Pfam" id="PF01262">
    <property type="entry name" value="AlaDh_PNT_C"/>
    <property type="match status" value="1"/>
</dbReference>
<dbReference type="SMART" id="SM01002">
    <property type="entry name" value="AlaDh_PNT_C"/>
    <property type="match status" value="1"/>
</dbReference>
<dbReference type="SUPFAM" id="SSF51735">
    <property type="entry name" value="NAD(P)-binding Rossmann-fold domains"/>
    <property type="match status" value="1"/>
</dbReference>
<dbReference type="SMART" id="SM01003">
    <property type="entry name" value="AlaDh_PNT_N"/>
    <property type="match status" value="1"/>
</dbReference>
<dbReference type="KEGG" id="capn:CBG49_08440"/>
<keyword evidence="7" id="KW-1185">Reference proteome</keyword>
<evidence type="ECO:0000259" key="5">
    <source>
        <dbReference type="SMART" id="SM01003"/>
    </source>
</evidence>
<keyword evidence="3" id="KW-0560">Oxidoreductase</keyword>
<dbReference type="GO" id="GO:0042853">
    <property type="term" value="P:L-alanine catabolic process"/>
    <property type="evidence" value="ECO:0007669"/>
    <property type="project" value="InterPro"/>
</dbReference>
<dbReference type="PANTHER" id="PTHR42795:SF1">
    <property type="entry name" value="ALANINE DEHYDROGENASE"/>
    <property type="match status" value="1"/>
</dbReference>